<feature type="binding site" evidence="10">
    <location>
        <position position="325"/>
    </location>
    <ligand>
        <name>ATP</name>
        <dbReference type="ChEBI" id="CHEBI:30616"/>
    </ligand>
</feature>
<keyword evidence="10" id="KW-0464">Manganese</keyword>
<feature type="binding site" evidence="10">
    <location>
        <position position="223"/>
    </location>
    <ligand>
        <name>Mn(2+)</name>
        <dbReference type="ChEBI" id="CHEBI:29035"/>
    </ligand>
</feature>
<keyword evidence="4 10" id="KW-0312">Gluconeogenesis</keyword>
<sequence length="523" mass="58140">MQTENSIVDTASLSYLGITNSPRIFWNLPVPTLIEKTILHLQGNLTINGALSIDTGKFKGRSPQDRFVVKDAVTADKVWWNDQHNFPLESDTFDVIYRKMIAYLSNNEVYVRDAGVCADTRYKMKIRVINQYPWSDLFAHNMFIRPTEDELQQPTPEWHLLCAPGFTADPATDGIPSGNFTILNFSKKIIIIGGTGFTGEMKKSIFTILNFLLPLQHEVLPMHCAANAGDNKEVALFFGLSGTGKTTLSAINNRSLIGDDEHGWSDHTIFNFEGGCYARTINLTHHKEPQIYEAIRFGSLLENIGLMPDGVTPDYTCSRKTENTRVSYPIEFAGNIVPGSVGNTPRHIIFLSCDAFGVLPPVSRLTNEQAAYYFICGYSAKIPGSEVGVTEPTAVFSPCFGAPFFLLHPTQYADLLQQKLAAGNITPWLINTGWIGGQYGAGKRIDLAYSRAIIKAVLEGSLQEVPYHTDNIFELAIPVSCPGVPDNILNPAASWTNQNSYDEKARQLLEKFQQNYSNYSKKQ</sequence>
<keyword evidence="8 10" id="KW-0456">Lyase</keyword>
<dbReference type="GO" id="GO:0004612">
    <property type="term" value="F:phosphoenolpyruvate carboxykinase (ATP) activity"/>
    <property type="evidence" value="ECO:0007669"/>
    <property type="project" value="UniProtKB-UniRule"/>
</dbReference>
<dbReference type="AlphaFoldDB" id="A0A3E1NZV4"/>
<evidence type="ECO:0000256" key="10">
    <source>
        <dbReference type="HAMAP-Rule" id="MF_00453"/>
    </source>
</evidence>
<evidence type="ECO:0000256" key="2">
    <source>
        <dbReference type="ARBA" id="ARBA00006052"/>
    </source>
</evidence>
<comment type="pathway">
    <text evidence="1 10">Carbohydrate biosynthesis; gluconeogenesis.</text>
</comment>
<dbReference type="PANTHER" id="PTHR30031">
    <property type="entry name" value="PHOSPHOENOLPYRUVATE CARBOXYKINASE ATP"/>
    <property type="match status" value="1"/>
</dbReference>
<feature type="binding site" evidence="10">
    <location>
        <position position="61"/>
    </location>
    <ligand>
        <name>substrate</name>
    </ligand>
</feature>
<dbReference type="EC" id="4.1.1.49" evidence="3 10"/>
<protein>
    <recommendedName>
        <fullName evidence="3 10">Phosphoenolpyruvate carboxykinase (ATP)</fullName>
        <shortName evidence="10">PCK</shortName>
        <shortName evidence="10">PEP carboxykinase</shortName>
        <shortName evidence="10">PEPCK</shortName>
        <ecNumber evidence="3 10">4.1.1.49</ecNumber>
    </recommendedName>
</protein>
<comment type="catalytic activity">
    <reaction evidence="9 10">
        <text>oxaloacetate + ATP = phosphoenolpyruvate + ADP + CO2</text>
        <dbReference type="Rhea" id="RHEA:18617"/>
        <dbReference type="ChEBI" id="CHEBI:16452"/>
        <dbReference type="ChEBI" id="CHEBI:16526"/>
        <dbReference type="ChEBI" id="CHEBI:30616"/>
        <dbReference type="ChEBI" id="CHEBI:58702"/>
        <dbReference type="ChEBI" id="CHEBI:456216"/>
        <dbReference type="EC" id="4.1.1.49"/>
    </reaction>
</comment>
<dbReference type="InterPro" id="IPR008210">
    <property type="entry name" value="PEP_carboxykinase_N"/>
</dbReference>
<dbReference type="NCBIfam" id="NF006820">
    <property type="entry name" value="PRK09344.1-2"/>
    <property type="match status" value="1"/>
</dbReference>
<dbReference type="Gene3D" id="3.90.228.20">
    <property type="match status" value="1"/>
</dbReference>
<keyword evidence="10" id="KW-0479">Metal-binding</keyword>
<feature type="binding site" evidence="10">
    <location>
        <begin position="444"/>
        <end position="445"/>
    </location>
    <ligand>
        <name>ATP</name>
        <dbReference type="ChEBI" id="CHEBI:30616"/>
    </ligand>
</feature>
<dbReference type="RefSeq" id="WP_116854409.1">
    <property type="nucleotide sequence ID" value="NZ_QTJV01000006.1"/>
</dbReference>
<evidence type="ECO:0000313" key="12">
    <source>
        <dbReference type="Proteomes" id="UP000261174"/>
    </source>
</evidence>
<evidence type="ECO:0000313" key="11">
    <source>
        <dbReference type="EMBL" id="RFM33486.1"/>
    </source>
</evidence>
<dbReference type="InterPro" id="IPR001272">
    <property type="entry name" value="PEP_carboxykinase_ATP"/>
</dbReference>
<dbReference type="PANTHER" id="PTHR30031:SF0">
    <property type="entry name" value="PHOSPHOENOLPYRUVATE CARBOXYKINASE (ATP)"/>
    <property type="match status" value="1"/>
</dbReference>
<dbReference type="Gene3D" id="2.170.8.10">
    <property type="entry name" value="Phosphoenolpyruvate Carboxykinase, domain 2"/>
    <property type="match status" value="1"/>
</dbReference>
<dbReference type="NCBIfam" id="TIGR00224">
    <property type="entry name" value="pckA"/>
    <property type="match status" value="1"/>
</dbReference>
<feature type="binding site" evidence="10">
    <location>
        <position position="197"/>
    </location>
    <ligand>
        <name>substrate</name>
    </ligand>
</feature>
<comment type="similarity">
    <text evidence="2 10">Belongs to the phosphoenolpyruvate carboxykinase (ATP) family.</text>
</comment>
<evidence type="ECO:0000256" key="5">
    <source>
        <dbReference type="ARBA" id="ARBA00022741"/>
    </source>
</evidence>
<feature type="binding site" evidence="10">
    <location>
        <position position="450"/>
    </location>
    <ligand>
        <name>ATP</name>
        <dbReference type="ChEBI" id="CHEBI:30616"/>
    </ligand>
</feature>
<dbReference type="Pfam" id="PF01293">
    <property type="entry name" value="PEPCK_ATP"/>
    <property type="match status" value="1"/>
</dbReference>
<gene>
    <name evidence="10 11" type="primary">pckA</name>
    <name evidence="11" type="ORF">DXN04_16120</name>
</gene>
<comment type="function">
    <text evidence="10">Involved in the gluconeogenesis. Catalyzes the conversion of oxaloacetate (OAA) to phosphoenolpyruvate (PEP) through direct phosphoryl transfer between the nucleoside triphosphate and OAA.</text>
</comment>
<keyword evidence="7 10" id="KW-0067">ATP-binding</keyword>
<keyword evidence="11" id="KW-0418">Kinase</keyword>
<feature type="binding site" evidence="10">
    <location>
        <position position="203"/>
    </location>
    <ligand>
        <name>ATP</name>
        <dbReference type="ChEBI" id="CHEBI:30616"/>
    </ligand>
</feature>
<comment type="caution">
    <text evidence="11">The sequence shown here is derived from an EMBL/GenBank/DDBJ whole genome shotgun (WGS) entry which is preliminary data.</text>
</comment>
<feature type="binding site" evidence="10">
    <location>
        <position position="325"/>
    </location>
    <ligand>
        <name>substrate</name>
    </ligand>
</feature>
<keyword evidence="10" id="KW-0963">Cytoplasm</keyword>
<accession>A0A3E1NZV4</accession>
<keyword evidence="12" id="KW-1185">Reference proteome</keyword>
<dbReference type="Gene3D" id="3.40.449.10">
    <property type="entry name" value="Phosphoenolpyruvate Carboxykinase, domain 1"/>
    <property type="match status" value="1"/>
</dbReference>
<keyword evidence="6 10" id="KW-0210">Decarboxylase</keyword>
<reference evidence="11 12" key="1">
    <citation type="submission" date="2018-08" db="EMBL/GenBank/DDBJ databases">
        <title>Chitinophaga sp. K20C18050901, a novel bacterium isolated from forest soil.</title>
        <authorList>
            <person name="Wang C."/>
        </authorList>
    </citation>
    <scope>NUCLEOTIDE SEQUENCE [LARGE SCALE GENOMIC DNA]</scope>
    <source>
        <strain evidence="11 12">K20C18050901</strain>
    </source>
</reference>
<dbReference type="InterPro" id="IPR013035">
    <property type="entry name" value="PEP_carboxykinase_C"/>
</dbReference>
<dbReference type="GO" id="GO:0046872">
    <property type="term" value="F:metal ion binding"/>
    <property type="evidence" value="ECO:0007669"/>
    <property type="project" value="UniProtKB-KW"/>
</dbReference>
<evidence type="ECO:0000256" key="9">
    <source>
        <dbReference type="ARBA" id="ARBA00047371"/>
    </source>
</evidence>
<dbReference type="GO" id="GO:0005524">
    <property type="term" value="F:ATP binding"/>
    <property type="evidence" value="ECO:0007669"/>
    <property type="project" value="UniProtKB-UniRule"/>
</dbReference>
<evidence type="ECO:0000256" key="4">
    <source>
        <dbReference type="ARBA" id="ARBA00022432"/>
    </source>
</evidence>
<dbReference type="GO" id="GO:0005829">
    <property type="term" value="C:cytosol"/>
    <property type="evidence" value="ECO:0007669"/>
    <property type="project" value="TreeGrafter"/>
</dbReference>
<comment type="subcellular location">
    <subcellularLocation>
        <location evidence="10">Cytoplasm</location>
    </subcellularLocation>
</comment>
<feature type="binding site" evidence="10">
    <location>
        <position position="203"/>
    </location>
    <ligand>
        <name>substrate</name>
    </ligand>
</feature>
<keyword evidence="5 10" id="KW-0547">Nucleotide-binding</keyword>
<keyword evidence="11" id="KW-0670">Pyruvate</keyword>
<proteinExistence type="inferred from homology"/>
<feature type="binding site" evidence="10">
    <location>
        <position position="260"/>
    </location>
    <ligand>
        <name>Mn(2+)</name>
        <dbReference type="ChEBI" id="CHEBI:29035"/>
    </ligand>
</feature>
<evidence type="ECO:0000256" key="7">
    <source>
        <dbReference type="ARBA" id="ARBA00022840"/>
    </source>
</evidence>
<evidence type="ECO:0000256" key="6">
    <source>
        <dbReference type="ARBA" id="ARBA00022793"/>
    </source>
</evidence>
<feature type="binding site" evidence="10">
    <location>
        <position position="203"/>
    </location>
    <ligand>
        <name>Mn(2+)</name>
        <dbReference type="ChEBI" id="CHEBI:29035"/>
    </ligand>
</feature>
<comment type="cofactor">
    <cofactor evidence="10">
        <name>Mn(2+)</name>
        <dbReference type="ChEBI" id="CHEBI:29035"/>
    </cofactor>
    <text evidence="10">Binds 1 Mn(2+) ion per subunit.</text>
</comment>
<dbReference type="GO" id="GO:0016301">
    <property type="term" value="F:kinase activity"/>
    <property type="evidence" value="ECO:0007669"/>
    <property type="project" value="UniProtKB-KW"/>
</dbReference>
<keyword evidence="11" id="KW-0808">Transferase</keyword>
<organism evidence="11 12">
    <name type="scientific">Chitinophaga silvisoli</name>
    <dbReference type="NCBI Taxonomy" id="2291814"/>
    <lineage>
        <taxon>Bacteria</taxon>
        <taxon>Pseudomonadati</taxon>
        <taxon>Bacteroidota</taxon>
        <taxon>Chitinophagia</taxon>
        <taxon>Chitinophagales</taxon>
        <taxon>Chitinophagaceae</taxon>
        <taxon>Chitinophaga</taxon>
    </lineage>
</organism>
<feature type="binding site" evidence="10">
    <location>
        <position position="288"/>
    </location>
    <ligand>
        <name>ATP</name>
        <dbReference type="ChEBI" id="CHEBI:30616"/>
    </ligand>
</feature>
<dbReference type="HAMAP" id="MF_00453">
    <property type="entry name" value="PEPCK_ATP"/>
    <property type="match status" value="1"/>
</dbReference>
<name>A0A3E1NZV4_9BACT</name>
<dbReference type="UniPathway" id="UPA00138"/>
<evidence type="ECO:0000256" key="1">
    <source>
        <dbReference type="ARBA" id="ARBA00004742"/>
    </source>
</evidence>
<dbReference type="PIRSF" id="PIRSF006294">
    <property type="entry name" value="PEP_crbxkin"/>
    <property type="match status" value="1"/>
</dbReference>
<dbReference type="SUPFAM" id="SSF53795">
    <property type="entry name" value="PEP carboxykinase-like"/>
    <property type="match status" value="1"/>
</dbReference>
<dbReference type="EMBL" id="QTJV01000006">
    <property type="protein sequence ID" value="RFM33486.1"/>
    <property type="molecule type" value="Genomic_DNA"/>
</dbReference>
<dbReference type="OrthoDB" id="9806325at2"/>
<feature type="binding site" evidence="10">
    <location>
        <begin position="239"/>
        <end position="247"/>
    </location>
    <ligand>
        <name>ATP</name>
        <dbReference type="ChEBI" id="CHEBI:30616"/>
    </ligand>
</feature>
<dbReference type="SUPFAM" id="SSF68923">
    <property type="entry name" value="PEP carboxykinase N-terminal domain"/>
    <property type="match status" value="1"/>
</dbReference>
<feature type="binding site" evidence="10">
    <location>
        <position position="223"/>
    </location>
    <ligand>
        <name>ATP</name>
        <dbReference type="ChEBI" id="CHEBI:30616"/>
    </ligand>
</feature>
<evidence type="ECO:0000256" key="8">
    <source>
        <dbReference type="ARBA" id="ARBA00023239"/>
    </source>
</evidence>
<dbReference type="NCBIfam" id="NF006821">
    <property type="entry name" value="PRK09344.1-3"/>
    <property type="match status" value="1"/>
</dbReference>
<dbReference type="Proteomes" id="UP000261174">
    <property type="component" value="Unassembled WGS sequence"/>
</dbReference>
<dbReference type="GO" id="GO:0006094">
    <property type="term" value="P:gluconeogenesis"/>
    <property type="evidence" value="ECO:0007669"/>
    <property type="project" value="UniProtKB-UniRule"/>
</dbReference>
<evidence type="ECO:0000256" key="3">
    <source>
        <dbReference type="ARBA" id="ARBA00012363"/>
    </source>
</evidence>